<keyword evidence="5" id="KW-0349">Heme</keyword>
<evidence type="ECO:0008006" key="9">
    <source>
        <dbReference type="Google" id="ProtNLM"/>
    </source>
</evidence>
<comment type="similarity">
    <text evidence="1 5">Belongs to the cytochrome P450 family.</text>
</comment>
<reference evidence="7 8" key="1">
    <citation type="journal article" date="2023" name="Res Sq">
        <title>Genomic and morphological characterization of Knufia obscura isolated from the Mars 2020 spacecraft assembly facility.</title>
        <authorList>
            <person name="Chander A.M."/>
            <person name="Teixeira M.M."/>
            <person name="Singh N.K."/>
            <person name="Williams M.P."/>
            <person name="Parker C.W."/>
            <person name="Leo P."/>
            <person name="Stajich J.E."/>
            <person name="Torok T."/>
            <person name="Tighe S."/>
            <person name="Mason C.E."/>
            <person name="Venkateswaran K."/>
        </authorList>
    </citation>
    <scope>NUCLEOTIDE SEQUENCE [LARGE SCALE GENOMIC DNA]</scope>
    <source>
        <strain evidence="7 8">CCFEE 5817</strain>
    </source>
</reference>
<feature type="compositionally biased region" description="Basic and acidic residues" evidence="6">
    <location>
        <begin position="513"/>
        <end position="533"/>
    </location>
</feature>
<evidence type="ECO:0000313" key="7">
    <source>
        <dbReference type="EMBL" id="KAK5942565.1"/>
    </source>
</evidence>
<protein>
    <recommendedName>
        <fullName evidence="9">Cytochrome P450</fullName>
    </recommendedName>
</protein>
<dbReference type="GeneID" id="89998579"/>
<dbReference type="InterPro" id="IPR001128">
    <property type="entry name" value="Cyt_P450"/>
</dbReference>
<dbReference type="PANTHER" id="PTHR46300:SF6">
    <property type="entry name" value="CYTOCHROME P450 2C30"/>
    <property type="match status" value="1"/>
</dbReference>
<dbReference type="Pfam" id="PF00067">
    <property type="entry name" value="p450"/>
    <property type="match status" value="1"/>
</dbReference>
<dbReference type="PRINTS" id="PR00463">
    <property type="entry name" value="EP450I"/>
</dbReference>
<keyword evidence="4 5" id="KW-0408">Iron</keyword>
<gene>
    <name evidence="7" type="ORF">PMZ80_005130</name>
</gene>
<accession>A0ABR0RPR0</accession>
<evidence type="ECO:0000256" key="4">
    <source>
        <dbReference type="ARBA" id="ARBA00023004"/>
    </source>
</evidence>
<feature type="region of interest" description="Disordered" evidence="6">
    <location>
        <begin position="513"/>
        <end position="540"/>
    </location>
</feature>
<keyword evidence="3 5" id="KW-0560">Oxidoreductase</keyword>
<evidence type="ECO:0000256" key="1">
    <source>
        <dbReference type="ARBA" id="ARBA00010617"/>
    </source>
</evidence>
<dbReference type="EMBL" id="JAVHJV010000005">
    <property type="protein sequence ID" value="KAK5942565.1"/>
    <property type="molecule type" value="Genomic_DNA"/>
</dbReference>
<sequence length="540" mass="61363">MSSAQLTMLTVPVEVMTLHSLQLATVAVVVLSFAAKLFPRSRKVGKPLPTPNGLPCAGPVWAVEAANIYKTFKTWSEKFGSLYEVKLFGQNLIIISDPQIAKEILAQKAKIVSDRPTLALTKGSRDSGKYLPILGHNDQHVRQRRFAVLINTWTHQNNYHGRMLPEATRFAHQLLEKHDDPFMLVDQLCGRLSSRMAFGTPAPRAAISRSAHNFMQNLSPGGQTTNVLTFLRHLPTFLNSDKHNEAMRVDIEDRVWYGCYDKAKAAYENGTLKPSYAKYYFDQREKTGLTEHEALHSIGMMATVSILTLIAPLQRWLVVMAEHPEWQVAVQKELDEALQGRMADYFDSPKLPVLRATILESMRYASPVPTGVPHRLEADMEYNGYHLRKNSNVVACDWSMCRSKKYYKDAETFNPSRYLDPASPQYKEPLTEFPKIQGHTVFGWGRRVCAGMEYSATQLLVVCAVVSYSFNIDIATDPKTNQRYHLSLDDATPHAIPVLSQETGLKLLFSPRSESRAEELRDTYRLQREQDKEKEEEEYY</sequence>
<keyword evidence="5" id="KW-0503">Monooxygenase</keyword>
<dbReference type="PROSITE" id="PS00086">
    <property type="entry name" value="CYTOCHROME_P450"/>
    <property type="match status" value="1"/>
</dbReference>
<dbReference type="Proteomes" id="UP001334248">
    <property type="component" value="Unassembled WGS sequence"/>
</dbReference>
<organism evidence="7 8">
    <name type="scientific">Knufia obscura</name>
    <dbReference type="NCBI Taxonomy" id="1635080"/>
    <lineage>
        <taxon>Eukaryota</taxon>
        <taxon>Fungi</taxon>
        <taxon>Dikarya</taxon>
        <taxon>Ascomycota</taxon>
        <taxon>Pezizomycotina</taxon>
        <taxon>Eurotiomycetes</taxon>
        <taxon>Chaetothyriomycetidae</taxon>
        <taxon>Chaetothyriales</taxon>
        <taxon>Trichomeriaceae</taxon>
        <taxon>Knufia</taxon>
    </lineage>
</organism>
<evidence type="ECO:0000313" key="8">
    <source>
        <dbReference type="Proteomes" id="UP001334248"/>
    </source>
</evidence>
<comment type="caution">
    <text evidence="7">The sequence shown here is derived from an EMBL/GenBank/DDBJ whole genome shotgun (WGS) entry which is preliminary data.</text>
</comment>
<keyword evidence="8" id="KW-1185">Reference proteome</keyword>
<dbReference type="PANTHER" id="PTHR46300">
    <property type="entry name" value="P450, PUTATIVE (EUROFUNG)-RELATED-RELATED"/>
    <property type="match status" value="1"/>
</dbReference>
<dbReference type="InterPro" id="IPR017972">
    <property type="entry name" value="Cyt_P450_CS"/>
</dbReference>
<evidence type="ECO:0000256" key="2">
    <source>
        <dbReference type="ARBA" id="ARBA00022723"/>
    </source>
</evidence>
<dbReference type="SUPFAM" id="SSF48264">
    <property type="entry name" value="Cytochrome P450"/>
    <property type="match status" value="1"/>
</dbReference>
<evidence type="ECO:0000256" key="5">
    <source>
        <dbReference type="RuleBase" id="RU000461"/>
    </source>
</evidence>
<dbReference type="InterPro" id="IPR050364">
    <property type="entry name" value="Cytochrome_P450_fung"/>
</dbReference>
<keyword evidence="2 5" id="KW-0479">Metal-binding</keyword>
<dbReference type="RefSeq" id="XP_064730655.1">
    <property type="nucleotide sequence ID" value="XM_064873551.1"/>
</dbReference>
<dbReference type="InterPro" id="IPR036396">
    <property type="entry name" value="Cyt_P450_sf"/>
</dbReference>
<dbReference type="InterPro" id="IPR002401">
    <property type="entry name" value="Cyt_P450_E_grp-I"/>
</dbReference>
<evidence type="ECO:0000256" key="3">
    <source>
        <dbReference type="ARBA" id="ARBA00023002"/>
    </source>
</evidence>
<evidence type="ECO:0000256" key="6">
    <source>
        <dbReference type="SAM" id="MobiDB-lite"/>
    </source>
</evidence>
<dbReference type="Gene3D" id="1.10.630.10">
    <property type="entry name" value="Cytochrome P450"/>
    <property type="match status" value="1"/>
</dbReference>
<name>A0ABR0RPR0_9EURO</name>
<proteinExistence type="inferred from homology"/>